<dbReference type="Pfam" id="PF10437">
    <property type="entry name" value="Lip_prot_lig_C"/>
    <property type="match status" value="1"/>
</dbReference>
<dbReference type="SUPFAM" id="SSF82649">
    <property type="entry name" value="SufE/NifU"/>
    <property type="match status" value="1"/>
</dbReference>
<keyword evidence="4 9" id="KW-0436">Ligase</keyword>
<dbReference type="InterPro" id="IPR045864">
    <property type="entry name" value="aa-tRNA-synth_II/BPL/LPL"/>
</dbReference>
<keyword evidence="5" id="KW-0547">Nucleotide-binding</keyword>
<dbReference type="InterPro" id="IPR004143">
    <property type="entry name" value="BPL_LPL_catalytic"/>
</dbReference>
<organism evidence="9">
    <name type="scientific">mine drainage metagenome</name>
    <dbReference type="NCBI Taxonomy" id="410659"/>
    <lineage>
        <taxon>unclassified sequences</taxon>
        <taxon>metagenomes</taxon>
        <taxon>ecological metagenomes</taxon>
    </lineage>
</organism>
<proteinExistence type="predicted"/>
<evidence type="ECO:0000259" key="8">
    <source>
        <dbReference type="PROSITE" id="PS51733"/>
    </source>
</evidence>
<reference evidence="9" key="1">
    <citation type="submission" date="2013-08" db="EMBL/GenBank/DDBJ databases">
        <authorList>
            <person name="Mendez C."/>
            <person name="Richter M."/>
            <person name="Ferrer M."/>
            <person name="Sanchez J."/>
        </authorList>
    </citation>
    <scope>NUCLEOTIDE SEQUENCE</scope>
</reference>
<dbReference type="Gene3D" id="3.30.930.10">
    <property type="entry name" value="Bira Bifunctional Protein, Domain 2"/>
    <property type="match status" value="1"/>
</dbReference>
<dbReference type="GO" id="GO:0005524">
    <property type="term" value="F:ATP binding"/>
    <property type="evidence" value="ECO:0007669"/>
    <property type="project" value="UniProtKB-KW"/>
</dbReference>
<comment type="caution">
    <text evidence="9">The sequence shown here is derived from an EMBL/GenBank/DDBJ whole genome shotgun (WGS) entry which is preliminary data.</text>
</comment>
<dbReference type="AlphaFoldDB" id="T1BRL8"/>
<dbReference type="GO" id="GO:0016979">
    <property type="term" value="F:lipoate-protein ligase activity"/>
    <property type="evidence" value="ECO:0007669"/>
    <property type="project" value="UniProtKB-EC"/>
</dbReference>
<sequence>MGPDAPAPAKWRWLDLGSVDGATMVNLFVAVASSVGRGAAPPTVLVLYPKAPFANVGYHQEADREIDLEYCRDAGIPVLRRVVGGGAILDGPWEQDYMVVVPNGTVGTEAGVGEFYGRFLRPVQNTLARLGVPAQRSGVNDLAVSGRKVSANGALSLDGSWVLVGDILLDLDTEAMTRVLRVPDEKFRGKLAKGMSEWLTSIRELTGRTPSRGDVTSILREEYERDFGVALVPAGLTGDEREALDRLRKERSTDAWTFHKDSGHPRFRSPDVPPAGRSIKIAHDTYLGRSDRKSGKLLRVTLRSRAGKVDEVEISGDFFTQPFVGHLDELEAALVGCPIDPAALGDVIERWETARRVVLLGVTPADIVAAILDAGPGARSPSD</sequence>
<evidence type="ECO:0000313" key="9">
    <source>
        <dbReference type="EMBL" id="EQD72517.1"/>
    </source>
</evidence>
<evidence type="ECO:0000256" key="3">
    <source>
        <dbReference type="ARBA" id="ARBA00012367"/>
    </source>
</evidence>
<evidence type="ECO:0000256" key="4">
    <source>
        <dbReference type="ARBA" id="ARBA00022598"/>
    </source>
</evidence>
<dbReference type="EC" id="6.3.1.20" evidence="3"/>
<feature type="domain" description="BPL/LPL catalytic" evidence="8">
    <location>
        <begin position="38"/>
        <end position="231"/>
    </location>
</feature>
<gene>
    <name evidence="9" type="ORF">B1B_03711</name>
</gene>
<evidence type="ECO:0000256" key="6">
    <source>
        <dbReference type="ARBA" id="ARBA00022840"/>
    </source>
</evidence>
<accession>T1BRL8</accession>
<keyword evidence="6" id="KW-0067">ATP-binding</keyword>
<comment type="catalytic activity">
    <reaction evidence="7">
        <text>L-lysyl-[lipoyl-carrier protein] + (R)-lipoate + ATP = N(6)-[(R)-lipoyl]-L-lysyl-[lipoyl-carrier protein] + AMP + diphosphate + H(+)</text>
        <dbReference type="Rhea" id="RHEA:49288"/>
        <dbReference type="Rhea" id="RHEA-COMP:10500"/>
        <dbReference type="Rhea" id="RHEA-COMP:10502"/>
        <dbReference type="ChEBI" id="CHEBI:15378"/>
        <dbReference type="ChEBI" id="CHEBI:29969"/>
        <dbReference type="ChEBI" id="CHEBI:30616"/>
        <dbReference type="ChEBI" id="CHEBI:33019"/>
        <dbReference type="ChEBI" id="CHEBI:83088"/>
        <dbReference type="ChEBI" id="CHEBI:83099"/>
        <dbReference type="ChEBI" id="CHEBI:456215"/>
        <dbReference type="EC" id="6.3.1.20"/>
    </reaction>
</comment>
<dbReference type="PROSITE" id="PS51733">
    <property type="entry name" value="BPL_LPL_CATALYTIC"/>
    <property type="match status" value="1"/>
</dbReference>
<dbReference type="InterPro" id="IPR050664">
    <property type="entry name" value="Octanoyltrans_LipM/LipL"/>
</dbReference>
<evidence type="ECO:0000256" key="5">
    <source>
        <dbReference type="ARBA" id="ARBA00022741"/>
    </source>
</evidence>
<reference evidence="9" key="2">
    <citation type="journal article" date="2014" name="ISME J.">
        <title>Microbial stratification in low pH oxic and suboxic macroscopic growths along an acid mine drainage.</title>
        <authorList>
            <person name="Mendez-Garcia C."/>
            <person name="Mesa V."/>
            <person name="Sprenger R.R."/>
            <person name="Richter M."/>
            <person name="Diez M.S."/>
            <person name="Solano J."/>
            <person name="Bargiela R."/>
            <person name="Golyshina O.V."/>
            <person name="Manteca A."/>
            <person name="Ramos J.L."/>
            <person name="Gallego J.R."/>
            <person name="Llorente I."/>
            <person name="Martins Dos Santos V.A."/>
            <person name="Jensen O.N."/>
            <person name="Pelaez A.I."/>
            <person name="Sanchez J."/>
            <person name="Ferrer M."/>
        </authorList>
    </citation>
    <scope>NUCLEOTIDE SEQUENCE</scope>
</reference>
<evidence type="ECO:0000256" key="2">
    <source>
        <dbReference type="ARBA" id="ARBA00005124"/>
    </source>
</evidence>
<dbReference type="InterPro" id="IPR019491">
    <property type="entry name" value="Lipoate_protein_ligase_C"/>
</dbReference>
<protein>
    <recommendedName>
        <fullName evidence="3">lipoate--protein ligase</fullName>
        <ecNumber evidence="3">6.3.1.20</ecNumber>
    </recommendedName>
</protein>
<evidence type="ECO:0000256" key="1">
    <source>
        <dbReference type="ARBA" id="ARBA00005085"/>
    </source>
</evidence>
<comment type="pathway">
    <text evidence="2">Protein modification; protein lipoylation via exogenous pathway; protein N(6)-(lipoyl)lysine from lipoate: step 1/2.</text>
</comment>
<dbReference type="SUPFAM" id="SSF55681">
    <property type="entry name" value="Class II aaRS and biotin synthetases"/>
    <property type="match status" value="1"/>
</dbReference>
<name>T1BRL8_9ZZZZ</name>
<comment type="pathway">
    <text evidence="1">Protein modification; protein lipoylation via exogenous pathway; protein N(6)-(lipoyl)lysine from lipoate: step 2/2.</text>
</comment>
<dbReference type="GO" id="GO:0009249">
    <property type="term" value="P:protein lipoylation"/>
    <property type="evidence" value="ECO:0007669"/>
    <property type="project" value="UniProtKB-ARBA"/>
</dbReference>
<dbReference type="UniPathway" id="UPA00537">
    <property type="reaction ID" value="UER00594"/>
</dbReference>
<dbReference type="PANTHER" id="PTHR43679:SF2">
    <property type="entry name" value="OCTANOYL-[GCVH]:PROTEIN N-OCTANOYLTRANSFERASE"/>
    <property type="match status" value="1"/>
</dbReference>
<dbReference type="Pfam" id="PF21948">
    <property type="entry name" value="LplA-B_cat"/>
    <property type="match status" value="1"/>
</dbReference>
<dbReference type="PANTHER" id="PTHR43679">
    <property type="entry name" value="OCTANOYLTRANSFERASE LIPM-RELATED"/>
    <property type="match status" value="1"/>
</dbReference>
<dbReference type="EMBL" id="AUZY01002298">
    <property type="protein sequence ID" value="EQD72517.1"/>
    <property type="molecule type" value="Genomic_DNA"/>
</dbReference>
<evidence type="ECO:0000256" key="7">
    <source>
        <dbReference type="ARBA" id="ARBA00048037"/>
    </source>
</evidence>
<dbReference type="Gene3D" id="3.30.390.50">
    <property type="entry name" value="CO dehydrogenase flavoprotein, C-terminal domain"/>
    <property type="match status" value="1"/>
</dbReference>